<dbReference type="PANTHER" id="PTHR32305:SF15">
    <property type="entry name" value="PROTEIN RHSA-RELATED"/>
    <property type="match status" value="1"/>
</dbReference>
<gene>
    <name evidence="1" type="primary">wapA_1</name>
    <name evidence="1" type="ORF">Phpb_00398</name>
</gene>
<reference evidence="2" key="1">
    <citation type="submission" date="2015-11" db="EMBL/GenBank/DDBJ databases">
        <authorList>
            <person name="Tobias N.J."/>
            <person name="Mishra B."/>
            <person name="Gupta D.K."/>
            <person name="Thines M."/>
            <person name="Stinear T.P."/>
            <person name="Bode H.B."/>
        </authorList>
    </citation>
    <scope>NUCLEOTIDE SEQUENCE [LARGE SCALE GENOMIC DNA]</scope>
    <source>
        <strain evidence="2">PB45.5</strain>
    </source>
</reference>
<dbReference type="InterPro" id="IPR050708">
    <property type="entry name" value="T6SS_VgrG/RHS"/>
</dbReference>
<dbReference type="PATRIC" id="fig|29488.15.peg.450"/>
<evidence type="ECO:0000313" key="1">
    <source>
        <dbReference type="EMBL" id="OCA56491.1"/>
    </source>
</evidence>
<accession>A0A1B8YN09</accession>
<comment type="caution">
    <text evidence="1">The sequence shown here is derived from an EMBL/GenBank/DDBJ whole genome shotgun (WGS) entry which is preliminary data.</text>
</comment>
<dbReference type="Proteomes" id="UP000092665">
    <property type="component" value="Unassembled WGS sequence"/>
</dbReference>
<sequence length="1297" mass="142881">MPSFSYFTQSGNFISATQGSVDPRTGLFSLSMPIANLIGNNNLGPSLTLALSYAPLTQDNPQGIGTGCTLGLSYYDYSNRQLYLDTGEQYKIIEMSDNTVMVDQKRLNNFNFVKISSNEYQILYKSGGIQVLTGFDGMDFLPTRIYTPSGRVLMLSWAVSGSQKRLLSVSDENDLLCQVSYDDNDGTASFNIWPGTTEMYNVIFTWSGNGDYLSTITNTAVFPELEWTLAYEDVDEFHLLTAITAPTGYRQVVTYDKDAIVFPLAATAYNPLLTTLPAVTQYVQTPGFGQPQITTTYDYQLYQGHNYLGAADSSITSWDPNKDALLNTNYYDGDSGYLYGSIETVVDANNNNQVILTTKRTYNSLHLMTQQVVEQGSCTYQTDTEYDLTVGVNVDGQPAQYQCPITQTVTYTDTSLPSHAQKRSEITTCSYDDEGNPLTQITPDGTQTDYSYYPASGDDNCPAEPNGFTRFVQTQTVIPPDTSGFDAPTQITNYTYSKAATPPGGPTDYVVLQNTVTNVSNKTTLSAQTTTYNTDASDTELGRITRIESTIYQDEIPSYTSTADFIYSVDGESLVQNTTYTGYDYLSFSVQRCQSRYSGRVSSTTDRQGSQTTYSYDNLGRLVKRVLNPNTEYENTYTTTYELSTDITTTRTDSSGNSQVLYFDGMGRILKKTRNDQSALSSSGQSNTEQYTYLTRTYDELGRLATSITQDVDTTSSPQTQNSSATPSLLATLSYNNWGKNYLTQYSDKRTEYANYDPVSLQIMAQLQTSSSPDSRPTSTLGKQVITLNVQQLPIQIEHIDAYGHSQGYIINDYDGLKRLRQHTDELGNITSYTYDDWGRVATQTLPDGSVVTKSYAPFSGKSLVTSISVTDGDGNQTDMGTQTFDSLQRLTQSTSGGRTYSYSYTGSTPVPDSIMTPAGDIITYQYIPQLGNALSNVSGYGLTQTRGYDNLTGLITSATDSGLGNMGRTMTYVPAGYLATEDFSPENGTIRSTGYTYSLMGNPLSYTDVTGVVQTCQYDAYGRPAQLNAPSVTVTLDYDDYGRLISQVAKDGNGETSVTTALTYDDFSREIKRVISSGTSEELLTIAQSYQQNGQLASRETSQGSTILRREEYTYDSRNRLIDYQCSGDQLPQDSYGKSIQRQQFTYDSLSNITQCITTFSDGSGLATDTALFYYTNQDDPTQLIEVTHSHPDYPANIVLSYDNNGCMTQDEAGRTLSYDILGRLNSVSGAGATGGQYGYDGLNTLVTQAVTDDDHRELYYRAGNLVNELKVDASQQSRFVKIGNRCVGVDEDSLS</sequence>
<dbReference type="EC" id="3.1.-.-" evidence="1"/>
<dbReference type="GO" id="GO:0016787">
    <property type="term" value="F:hydrolase activity"/>
    <property type="evidence" value="ECO:0007669"/>
    <property type="project" value="UniProtKB-KW"/>
</dbReference>
<dbReference type="NCBIfam" id="TIGR01643">
    <property type="entry name" value="YD_repeat_2x"/>
    <property type="match status" value="2"/>
</dbReference>
<dbReference type="Pfam" id="PF05593">
    <property type="entry name" value="RHS_repeat"/>
    <property type="match status" value="2"/>
</dbReference>
<dbReference type="EMBL" id="LOIC01000012">
    <property type="protein sequence ID" value="OCA56491.1"/>
    <property type="molecule type" value="Genomic_DNA"/>
</dbReference>
<dbReference type="PANTHER" id="PTHR32305">
    <property type="match status" value="1"/>
</dbReference>
<dbReference type="InterPro" id="IPR031325">
    <property type="entry name" value="RHS_repeat"/>
</dbReference>
<name>A0A1B8YN09_9GAMM</name>
<dbReference type="Gene3D" id="2.180.10.10">
    <property type="entry name" value="RHS repeat-associated core"/>
    <property type="match status" value="2"/>
</dbReference>
<organism evidence="1 2">
    <name type="scientific">Photorhabdus namnaonensis</name>
    <dbReference type="NCBI Taxonomy" id="1851568"/>
    <lineage>
        <taxon>Bacteria</taxon>
        <taxon>Pseudomonadati</taxon>
        <taxon>Pseudomonadota</taxon>
        <taxon>Gammaproteobacteria</taxon>
        <taxon>Enterobacterales</taxon>
        <taxon>Morganellaceae</taxon>
        <taxon>Photorhabdus</taxon>
    </lineage>
</organism>
<protein>
    <submittedName>
        <fullName evidence="1">tRNA nuclease WapA</fullName>
        <ecNumber evidence="1">3.1.-.-</ecNumber>
    </submittedName>
</protein>
<keyword evidence="2" id="KW-1185">Reference proteome</keyword>
<proteinExistence type="predicted"/>
<keyword evidence="1" id="KW-0378">Hydrolase</keyword>
<dbReference type="RefSeq" id="WP_065388945.1">
    <property type="nucleotide sequence ID" value="NZ_CAWMQN010000012.1"/>
</dbReference>
<evidence type="ECO:0000313" key="2">
    <source>
        <dbReference type="Proteomes" id="UP000092665"/>
    </source>
</evidence>
<dbReference type="InterPro" id="IPR006530">
    <property type="entry name" value="YD"/>
</dbReference>